<sequence length="257" mass="26534">MSSEDPADLTPAQTEAVRRALRAARHDAPLPEDVATRLDATLAGLVADAAADGAAGGAADGDVAPVLPLRRRRWPAVLAAAAAVTAIGLAGTQLVDRSDRHASSLSADGASRAEQRPTSATPDDDALDSLGDDSLLNRQLNGTGQQLTAAQRGALADEGYRRVRPTPWLVAALASKARAPEAATAGSDSPSPLPEYDQKAVQQPDCELPVLHLPEGAFPTYYLARHDGERVVLVVLPGPQVSAYPCGGGDPTPVPLD</sequence>
<accession>A0ABQ2NA99</accession>
<feature type="compositionally biased region" description="Polar residues" evidence="1">
    <location>
        <begin position="137"/>
        <end position="149"/>
    </location>
</feature>
<protein>
    <submittedName>
        <fullName evidence="2">Uncharacterized protein</fullName>
    </submittedName>
</protein>
<gene>
    <name evidence="2" type="ORF">GCM10011584_16270</name>
</gene>
<evidence type="ECO:0000256" key="1">
    <source>
        <dbReference type="SAM" id="MobiDB-lite"/>
    </source>
</evidence>
<organism evidence="2 3">
    <name type="scientific">Nocardioides phosphati</name>
    <dbReference type="NCBI Taxonomy" id="1867775"/>
    <lineage>
        <taxon>Bacteria</taxon>
        <taxon>Bacillati</taxon>
        <taxon>Actinomycetota</taxon>
        <taxon>Actinomycetes</taxon>
        <taxon>Propionibacteriales</taxon>
        <taxon>Nocardioidaceae</taxon>
        <taxon>Nocardioides</taxon>
    </lineage>
</organism>
<feature type="region of interest" description="Disordered" evidence="1">
    <location>
        <begin position="179"/>
        <end position="200"/>
    </location>
</feature>
<evidence type="ECO:0000313" key="2">
    <source>
        <dbReference type="EMBL" id="GGO88679.1"/>
    </source>
</evidence>
<evidence type="ECO:0000313" key="3">
    <source>
        <dbReference type="Proteomes" id="UP000655410"/>
    </source>
</evidence>
<dbReference type="RefSeq" id="WP_188783506.1">
    <property type="nucleotide sequence ID" value="NZ_BMNI01000003.1"/>
</dbReference>
<feature type="compositionally biased region" description="Acidic residues" evidence="1">
    <location>
        <begin position="122"/>
        <end position="131"/>
    </location>
</feature>
<feature type="region of interest" description="Disordered" evidence="1">
    <location>
        <begin position="98"/>
        <end position="155"/>
    </location>
</feature>
<dbReference type="Proteomes" id="UP000655410">
    <property type="component" value="Unassembled WGS sequence"/>
</dbReference>
<dbReference type="EMBL" id="BMNI01000003">
    <property type="protein sequence ID" value="GGO88679.1"/>
    <property type="molecule type" value="Genomic_DNA"/>
</dbReference>
<proteinExistence type="predicted"/>
<reference evidence="3" key="1">
    <citation type="journal article" date="2019" name="Int. J. Syst. Evol. Microbiol.">
        <title>The Global Catalogue of Microorganisms (GCM) 10K type strain sequencing project: providing services to taxonomists for standard genome sequencing and annotation.</title>
        <authorList>
            <consortium name="The Broad Institute Genomics Platform"/>
            <consortium name="The Broad Institute Genome Sequencing Center for Infectious Disease"/>
            <person name="Wu L."/>
            <person name="Ma J."/>
        </authorList>
    </citation>
    <scope>NUCLEOTIDE SEQUENCE [LARGE SCALE GENOMIC DNA]</scope>
    <source>
        <strain evidence="3">CGMCC 4.7371</strain>
    </source>
</reference>
<comment type="caution">
    <text evidence="2">The sequence shown here is derived from an EMBL/GenBank/DDBJ whole genome shotgun (WGS) entry which is preliminary data.</text>
</comment>
<keyword evidence="3" id="KW-1185">Reference proteome</keyword>
<name>A0ABQ2NA99_9ACTN</name>